<protein>
    <submittedName>
        <fullName evidence="1">Uncharacterized protein</fullName>
    </submittedName>
</protein>
<dbReference type="EMBL" id="MU150278">
    <property type="protein sequence ID" value="KAF9461872.1"/>
    <property type="molecule type" value="Genomic_DNA"/>
</dbReference>
<evidence type="ECO:0000313" key="2">
    <source>
        <dbReference type="Proteomes" id="UP000807353"/>
    </source>
</evidence>
<evidence type="ECO:0000313" key="1">
    <source>
        <dbReference type="EMBL" id="KAF9461872.1"/>
    </source>
</evidence>
<comment type="caution">
    <text evidence="1">The sequence shown here is derived from an EMBL/GenBank/DDBJ whole genome shotgun (WGS) entry which is preliminary data.</text>
</comment>
<name>A0A9P6CDL6_9AGAR</name>
<accession>A0A9P6CDL6</accession>
<reference evidence="1" key="1">
    <citation type="submission" date="2020-11" db="EMBL/GenBank/DDBJ databases">
        <authorList>
            <consortium name="DOE Joint Genome Institute"/>
            <person name="Ahrendt S."/>
            <person name="Riley R."/>
            <person name="Andreopoulos W."/>
            <person name="Labutti K."/>
            <person name="Pangilinan J."/>
            <person name="Ruiz-Duenas F.J."/>
            <person name="Barrasa J.M."/>
            <person name="Sanchez-Garcia M."/>
            <person name="Camarero S."/>
            <person name="Miyauchi S."/>
            <person name="Serrano A."/>
            <person name="Linde D."/>
            <person name="Babiker R."/>
            <person name="Drula E."/>
            <person name="Ayuso-Fernandez I."/>
            <person name="Pacheco R."/>
            <person name="Padilla G."/>
            <person name="Ferreira P."/>
            <person name="Barriuso J."/>
            <person name="Kellner H."/>
            <person name="Castanera R."/>
            <person name="Alfaro M."/>
            <person name="Ramirez L."/>
            <person name="Pisabarro A.G."/>
            <person name="Kuo A."/>
            <person name="Tritt A."/>
            <person name="Lipzen A."/>
            <person name="He G."/>
            <person name="Yan M."/>
            <person name="Ng V."/>
            <person name="Cullen D."/>
            <person name="Martin F."/>
            <person name="Rosso M.-N."/>
            <person name="Henrissat B."/>
            <person name="Hibbett D."/>
            <person name="Martinez A.T."/>
            <person name="Grigoriev I.V."/>
        </authorList>
    </citation>
    <scope>NUCLEOTIDE SEQUENCE</scope>
    <source>
        <strain evidence="1">CBS 247.69</strain>
    </source>
</reference>
<proteinExistence type="predicted"/>
<keyword evidence="2" id="KW-1185">Reference proteome</keyword>
<gene>
    <name evidence="1" type="ORF">BDZ94DRAFT_1310223</name>
</gene>
<dbReference type="AlphaFoldDB" id="A0A9P6CDL6"/>
<organism evidence="1 2">
    <name type="scientific">Collybia nuda</name>
    <dbReference type="NCBI Taxonomy" id="64659"/>
    <lineage>
        <taxon>Eukaryota</taxon>
        <taxon>Fungi</taxon>
        <taxon>Dikarya</taxon>
        <taxon>Basidiomycota</taxon>
        <taxon>Agaricomycotina</taxon>
        <taxon>Agaricomycetes</taxon>
        <taxon>Agaricomycetidae</taxon>
        <taxon>Agaricales</taxon>
        <taxon>Tricholomatineae</taxon>
        <taxon>Clitocybaceae</taxon>
        <taxon>Collybia</taxon>
    </lineage>
</organism>
<dbReference type="Proteomes" id="UP000807353">
    <property type="component" value="Unassembled WGS sequence"/>
</dbReference>
<sequence length="187" mass="21215">MLPPKLPHAIEWGLRGKLEIVKVPDNQSLLRCIDRSLSEPDLRVIDQFLNLAWDITKFPNYAETLVDQGEMGAYSGVVDDYDRGAASYEGVRRRPYLTLEEDEVPSKPYSAAEKNYIRGARLLEGIPLAPNETPSQEEQGFGKLHMLPHLKSFGYSGEDRLFQEPAVQMDAANMEVTRGRHHQFRST</sequence>